<dbReference type="SUPFAM" id="SSF54593">
    <property type="entry name" value="Glyoxalase/Bleomycin resistance protein/Dihydroxybiphenyl dioxygenase"/>
    <property type="match status" value="1"/>
</dbReference>
<evidence type="ECO:0000256" key="4">
    <source>
        <dbReference type="ARBA" id="ARBA00022723"/>
    </source>
</evidence>
<sequence length="421" mass="46176">MSGLPETATPGGSGASSNRLVGFSNFQRHNPKSDRFKVLDFDHLDFWCADATSTARRFSSAFGLTMSASSDIDNGNHLYTSYALLSNDVRMVFTAPYWTEAPASPLARVETFPQFNRDEVFAFVNKHGLGVRAIGLQVENATEAYETATANGGVGVLKPVTISDANGTITYSEVQYYADVVFRFVEGRKTYKGSFMPGYVERNRKPIGFGLKRIDHVVSNCSCLFDITDHTMKMLGFHEFSEFVAADVGTVDSGLNSMVMGNNDLTVLLPVNEPTFGTRRKSQIQSFIEHHQGPGVQHIAITTTDIIATIKQMVTQGDFGGVDFMPGPGASYYSDHVPKKMGDMVTKELIEECQQYGILIDRDEEGGLLQIFTKPLLDRPTLFIEIIQRIGCALPEGGNKPACGGFGKGNFGALFKSIEDW</sequence>
<keyword evidence="5" id="KW-0677">Repeat</keyword>
<dbReference type="CDD" id="cd08342">
    <property type="entry name" value="HPPD_N_like"/>
    <property type="match status" value="1"/>
</dbReference>
<keyword evidence="12" id="KW-1185">Reference proteome</keyword>
<feature type="domain" description="VOC" evidence="10">
    <location>
        <begin position="213"/>
        <end position="374"/>
    </location>
</feature>
<keyword evidence="11" id="KW-0223">Dioxygenase</keyword>
<dbReference type="FunFam" id="3.10.180.10:FF:000013">
    <property type="entry name" value="4-hydroxyphenylpyruvate dioxygenase"/>
    <property type="match status" value="1"/>
</dbReference>
<keyword evidence="11" id="KW-0670">Pyruvate</keyword>
<dbReference type="Gene3D" id="3.10.180.10">
    <property type="entry name" value="2,3-Dihydroxybiphenyl 1,2-Dioxygenase, domain 1"/>
    <property type="match status" value="2"/>
</dbReference>
<dbReference type="PROSITE" id="PS51819">
    <property type="entry name" value="VOC"/>
    <property type="match status" value="2"/>
</dbReference>
<evidence type="ECO:0000256" key="8">
    <source>
        <dbReference type="ARBA" id="ARBA00023232"/>
    </source>
</evidence>
<dbReference type="AlphaFoldDB" id="A0A0S4KHV8"/>
<dbReference type="InterPro" id="IPR029068">
    <property type="entry name" value="Glyas_Bleomycin-R_OHBP_Dase"/>
</dbReference>
<dbReference type="InterPro" id="IPR041735">
    <property type="entry name" value="4OHPhenylPyrv_dOase_C"/>
</dbReference>
<evidence type="ECO:0000256" key="9">
    <source>
        <dbReference type="PIRSR" id="PIRSR009283-1"/>
    </source>
</evidence>
<dbReference type="VEuPathDB" id="TriTrypDB:BSAL_33500"/>
<evidence type="ECO:0000256" key="3">
    <source>
        <dbReference type="ARBA" id="ARBA00013222"/>
    </source>
</evidence>
<keyword evidence="7 9" id="KW-0408">Iron</keyword>
<dbReference type="NCBIfam" id="TIGR01263">
    <property type="entry name" value="4HPPD"/>
    <property type="match status" value="1"/>
</dbReference>
<dbReference type="Proteomes" id="UP000051952">
    <property type="component" value="Unassembled WGS sequence"/>
</dbReference>
<feature type="domain" description="VOC" evidence="10">
    <location>
        <begin position="40"/>
        <end position="187"/>
    </location>
</feature>
<feature type="binding site" evidence="9">
    <location>
        <position position="216"/>
    </location>
    <ligand>
        <name>Fe cation</name>
        <dbReference type="ChEBI" id="CHEBI:24875"/>
    </ligand>
</feature>
<feature type="binding site" evidence="9">
    <location>
        <position position="385"/>
    </location>
    <ligand>
        <name>Fe cation</name>
        <dbReference type="ChEBI" id="CHEBI:24875"/>
    </ligand>
</feature>
<evidence type="ECO:0000313" key="12">
    <source>
        <dbReference type="Proteomes" id="UP000051952"/>
    </source>
</evidence>
<evidence type="ECO:0000313" key="11">
    <source>
        <dbReference type="EMBL" id="CUI15263.1"/>
    </source>
</evidence>
<dbReference type="PANTHER" id="PTHR11959">
    <property type="entry name" value="4-HYDROXYPHENYLPYRUVATE DIOXYGENASE"/>
    <property type="match status" value="1"/>
</dbReference>
<dbReference type="GO" id="GO:0046872">
    <property type="term" value="F:metal ion binding"/>
    <property type="evidence" value="ECO:0007669"/>
    <property type="project" value="UniProtKB-KW"/>
</dbReference>
<dbReference type="InterPro" id="IPR037523">
    <property type="entry name" value="VOC_core"/>
</dbReference>
<dbReference type="GO" id="GO:0003868">
    <property type="term" value="F:4-hydroxyphenylpyruvate dioxygenase activity"/>
    <property type="evidence" value="ECO:0007669"/>
    <property type="project" value="UniProtKB-EC"/>
</dbReference>
<dbReference type="OMA" id="DPFPVKG"/>
<protein>
    <recommendedName>
        <fullName evidence="3">4-hydroxyphenylpyruvate dioxygenase</fullName>
        <ecNumber evidence="3">1.13.11.27</ecNumber>
    </recommendedName>
</protein>
<comment type="pathway">
    <text evidence="1">Amino-acid degradation; L-phenylalanine degradation; acetoacetate and fumarate from L-phenylalanine: step 3/6.</text>
</comment>
<keyword evidence="8" id="KW-0585">Phenylalanine catabolism</keyword>
<evidence type="ECO:0000256" key="2">
    <source>
        <dbReference type="ARBA" id="ARBA00005877"/>
    </source>
</evidence>
<dbReference type="EMBL" id="CYKH01001954">
    <property type="protein sequence ID" value="CUI15263.1"/>
    <property type="molecule type" value="Genomic_DNA"/>
</dbReference>
<dbReference type="PIRSF" id="PIRSF009283">
    <property type="entry name" value="HPP_dOase"/>
    <property type="match status" value="1"/>
</dbReference>
<evidence type="ECO:0000256" key="7">
    <source>
        <dbReference type="ARBA" id="ARBA00023004"/>
    </source>
</evidence>
<evidence type="ECO:0000256" key="6">
    <source>
        <dbReference type="ARBA" id="ARBA00022878"/>
    </source>
</evidence>
<dbReference type="GO" id="GO:0006559">
    <property type="term" value="P:L-phenylalanine catabolic process"/>
    <property type="evidence" value="ECO:0007669"/>
    <property type="project" value="UniProtKB-KW"/>
</dbReference>
<dbReference type="InterPro" id="IPR005956">
    <property type="entry name" value="4OHPhenylPyrv_dOase"/>
</dbReference>
<feature type="non-terminal residue" evidence="11">
    <location>
        <position position="421"/>
    </location>
</feature>
<dbReference type="OrthoDB" id="414569at2759"/>
<evidence type="ECO:0000256" key="1">
    <source>
        <dbReference type="ARBA" id="ARBA00005162"/>
    </source>
</evidence>
<dbReference type="EC" id="1.13.11.27" evidence="3"/>
<evidence type="ECO:0000259" key="10">
    <source>
        <dbReference type="PROSITE" id="PS51819"/>
    </source>
</evidence>
<keyword evidence="6" id="KW-0828">Tyrosine catabolism</keyword>
<dbReference type="InterPro" id="IPR041736">
    <property type="entry name" value="4OHPhenylPyrv_dOase_N"/>
</dbReference>
<comment type="similarity">
    <text evidence="2">Belongs to the 4HPPD family.</text>
</comment>
<accession>A0A0S4KHV8</accession>
<dbReference type="GO" id="GO:0006572">
    <property type="term" value="P:L-tyrosine catabolic process"/>
    <property type="evidence" value="ECO:0007669"/>
    <property type="project" value="UniProtKB-KW"/>
</dbReference>
<dbReference type="PANTHER" id="PTHR11959:SF1">
    <property type="entry name" value="4-HYDROXYPHENYLPYRUVATE DIOXYGENASE"/>
    <property type="match status" value="1"/>
</dbReference>
<dbReference type="CDD" id="cd07250">
    <property type="entry name" value="HPPD_C_like"/>
    <property type="match status" value="1"/>
</dbReference>
<reference evidence="12" key="1">
    <citation type="submission" date="2015-09" db="EMBL/GenBank/DDBJ databases">
        <authorList>
            <consortium name="Pathogen Informatics"/>
        </authorList>
    </citation>
    <scope>NUCLEOTIDE SEQUENCE [LARGE SCALE GENOMIC DNA]</scope>
    <source>
        <strain evidence="12">Lake Konstanz</strain>
    </source>
</reference>
<keyword evidence="11" id="KW-0560">Oxidoreductase</keyword>
<proteinExistence type="inferred from homology"/>
<evidence type="ECO:0000256" key="5">
    <source>
        <dbReference type="ARBA" id="ARBA00022737"/>
    </source>
</evidence>
<feature type="binding site" evidence="9">
    <location>
        <position position="298"/>
    </location>
    <ligand>
        <name>Fe cation</name>
        <dbReference type="ChEBI" id="CHEBI:24875"/>
    </ligand>
</feature>
<comment type="cofactor">
    <cofactor evidence="9">
        <name>Fe cation</name>
        <dbReference type="ChEBI" id="CHEBI:24875"/>
    </cofactor>
    <text evidence="9">Binds 1 Fe cation per subunit.</text>
</comment>
<name>A0A0S4KHV8_BODSA</name>
<keyword evidence="4 9" id="KW-0479">Metal-binding</keyword>
<gene>
    <name evidence="11" type="ORF">BSAL_33500</name>
</gene>
<organism evidence="11 12">
    <name type="scientific">Bodo saltans</name>
    <name type="common">Flagellated protozoan</name>
    <dbReference type="NCBI Taxonomy" id="75058"/>
    <lineage>
        <taxon>Eukaryota</taxon>
        <taxon>Discoba</taxon>
        <taxon>Euglenozoa</taxon>
        <taxon>Kinetoplastea</taxon>
        <taxon>Metakinetoplastina</taxon>
        <taxon>Eubodonida</taxon>
        <taxon>Bodonidae</taxon>
        <taxon>Bodo</taxon>
    </lineage>
</organism>